<dbReference type="Pfam" id="PF08757">
    <property type="entry name" value="CotH"/>
    <property type="match status" value="2"/>
</dbReference>
<feature type="compositionally biased region" description="Basic and acidic residues" evidence="1">
    <location>
        <begin position="1113"/>
        <end position="1171"/>
    </location>
</feature>
<organism evidence="3 4">
    <name type="scientific">Roseburia zhanii</name>
    <dbReference type="NCBI Taxonomy" id="2763064"/>
    <lineage>
        <taxon>Bacteria</taxon>
        <taxon>Bacillati</taxon>
        <taxon>Bacillota</taxon>
        <taxon>Clostridia</taxon>
        <taxon>Lachnospirales</taxon>
        <taxon>Lachnospiraceae</taxon>
        <taxon>Roseburia</taxon>
    </lineage>
</organism>
<dbReference type="Gene3D" id="2.60.40.2700">
    <property type="match status" value="1"/>
</dbReference>
<feature type="compositionally biased region" description="Polar residues" evidence="1">
    <location>
        <begin position="1184"/>
        <end position="1214"/>
    </location>
</feature>
<evidence type="ECO:0000256" key="1">
    <source>
        <dbReference type="SAM" id="MobiDB-lite"/>
    </source>
</evidence>
<accession>A0A923LMY3</accession>
<dbReference type="RefSeq" id="WP_186866596.1">
    <property type="nucleotide sequence ID" value="NZ_JACOPH010000003.1"/>
</dbReference>
<evidence type="ECO:0000313" key="3">
    <source>
        <dbReference type="EMBL" id="MBC5713762.1"/>
    </source>
</evidence>
<keyword evidence="4" id="KW-1185">Reference proteome</keyword>
<dbReference type="Gene3D" id="2.160.20.110">
    <property type="match status" value="1"/>
</dbReference>
<dbReference type="GO" id="GO:0016301">
    <property type="term" value="F:kinase activity"/>
    <property type="evidence" value="ECO:0007669"/>
    <property type="project" value="UniProtKB-KW"/>
</dbReference>
<proteinExistence type="predicted"/>
<dbReference type="InterPro" id="IPR014867">
    <property type="entry name" value="Spore_coat_CotH_CotH2/3/7"/>
</dbReference>
<dbReference type="Proteomes" id="UP000606720">
    <property type="component" value="Unassembled WGS sequence"/>
</dbReference>
<keyword evidence="3" id="KW-0418">Kinase</keyword>
<sequence length="1294" mass="141818">MYSGKKLKKRFCSLFLSVTMVLTSVQMVAAEETSSDVIVISTAEDLAKIGTDKKYPMNGDYELAGDIDLSTMKWTPAGGYVGTKGTISAKEANVFSGTFDGNGHVIKGLTIDLDGTVSAGKYAQVGLFSVIAGGSADDYAIVKNLIFTDVNIKTDFSSGYSTIGTLAGEVNGYAKIDQVAVLNGQIESNPSRQNDTVGTGGLIGECRTDIDNTKVDNSNIYITNCYNGADINANGSRTDLLYAGGIIGRIAKSACGTVSQCINTGSVQYDGYNGYGIAAAEAGNQACVSTVSNCYYIDGKELSTENGEASAISEAVLKSGSLPEGFSSEIWTAKENCYFMPSICYQSSAAEMIYLSGLSLEYVDGESEKSVSKPITLPLETADIPLTWTSSNEKVLTISGGQAVPNTDQIPTNTLVILTATTPSGFQKTYRITVTSSIQKNAAFSEGYAKVGTPLTVTIDNAAEDEQFTYIWKIDGTTIENTKNSYTPTENDLEKFIEVNIESSDGICSWDLKTYCSELPVIYIDTVDGTSVDSNTVAEAAAIKVQGNDEFSQSKYWYEGDTTIKGRGNSTWTESVNQGVKRPYKLKLASKANLLGLGAGKSKHWVLLANMIDHTNMRNELVNEFAKDIGMEYAVSDTDVVLILNGEYQGIYELAEHLRVASDRVNVFDWEDLAGTIAKKISKKDASVNEDALKTAMEQDYSWLNGSFTFQNKTYQIADYYKDTIPEVTGGFMLDMDFRSTYSSYADKYISTFRSSNGIPMFFRAPEYAKTSPAMMAYASNYINTYEASLKSEDYMTTYEGNEINYTDLFDMDSLVQYWLVCEYTNNWDSMKNSTYLYKDLTGKAKMGPVWDYDWAFGNINMYSMTGPFVVDNWHTTLTGISTGQGGFCEQSYQSKQWNRYLVKDPYFVTKAYETYQKNRPTVIEDMIKDGGRIDTLEKKYETASLANDDKWSYSYRNYSGFAYVNGEKQYTNSQTYHDAVASLKTFITKRVNWMDQQFTSVEDLYRSLGNTVSDKVAITQHTDETTGKTIVDINVSDSEAAYVELLINGKPLKAEDGSNFLALTSGKAQAVLSDSQLETQSDVRNTLQVLALNTQKNYLSNITNFINFTKKLTSDPDKKPDTGDTTDPDKKPDTGDTTDPDKKPDTGDTTDPDKKPDAGDTTDPDKKPDTGDIAAPDNKPATGDTTSSDNNNQTGTTDSSQSGPSTTVKTTKPSIKVTGRSSVKRKKSITLKLKITGISGKVKVSLDKTGKKLLKVTKADKKKVTLKAKKKKGTAKVTIRCGKYKVTKKIKVK</sequence>
<reference evidence="3" key="1">
    <citation type="submission" date="2020-08" db="EMBL/GenBank/DDBJ databases">
        <title>Genome public.</title>
        <authorList>
            <person name="Liu C."/>
            <person name="Sun Q."/>
        </authorList>
    </citation>
    <scope>NUCLEOTIDE SEQUENCE</scope>
    <source>
        <strain evidence="3">BX1005</strain>
    </source>
</reference>
<evidence type="ECO:0000313" key="4">
    <source>
        <dbReference type="Proteomes" id="UP000606720"/>
    </source>
</evidence>
<protein>
    <submittedName>
        <fullName evidence="3">CotH kinase family protein</fullName>
    </submittedName>
</protein>
<keyword evidence="2" id="KW-0732">Signal</keyword>
<feature type="region of interest" description="Disordered" evidence="1">
    <location>
        <begin position="1112"/>
        <end position="1222"/>
    </location>
</feature>
<name>A0A923LMY3_9FIRM</name>
<feature type="chain" id="PRO_5037379820" evidence="2">
    <location>
        <begin position="30"/>
        <end position="1294"/>
    </location>
</feature>
<feature type="signal peptide" evidence="2">
    <location>
        <begin position="1"/>
        <end position="29"/>
    </location>
</feature>
<comment type="caution">
    <text evidence="3">The sequence shown here is derived from an EMBL/GenBank/DDBJ whole genome shotgun (WGS) entry which is preliminary data.</text>
</comment>
<gene>
    <name evidence="3" type="ORF">H8S17_05955</name>
</gene>
<dbReference type="EMBL" id="JACOPH010000003">
    <property type="protein sequence ID" value="MBC5713762.1"/>
    <property type="molecule type" value="Genomic_DNA"/>
</dbReference>
<evidence type="ECO:0000256" key="2">
    <source>
        <dbReference type="SAM" id="SignalP"/>
    </source>
</evidence>
<keyword evidence="3" id="KW-0808">Transferase</keyword>